<proteinExistence type="inferred from homology"/>
<feature type="compositionally biased region" description="Basic and acidic residues" evidence="5">
    <location>
        <begin position="34"/>
        <end position="47"/>
    </location>
</feature>
<protein>
    <recommendedName>
        <fullName evidence="6">EF-hand domain-containing protein</fullName>
    </recommendedName>
</protein>
<organism evidence="7 8">
    <name type="scientific">Symbiodinium natans</name>
    <dbReference type="NCBI Taxonomy" id="878477"/>
    <lineage>
        <taxon>Eukaryota</taxon>
        <taxon>Sar</taxon>
        <taxon>Alveolata</taxon>
        <taxon>Dinophyceae</taxon>
        <taxon>Suessiales</taxon>
        <taxon>Symbiodiniaceae</taxon>
        <taxon>Symbiodinium</taxon>
    </lineage>
</organism>
<dbReference type="Proteomes" id="UP000604046">
    <property type="component" value="Unassembled WGS sequence"/>
</dbReference>
<keyword evidence="3" id="KW-0106">Calcium</keyword>
<dbReference type="CDD" id="cd00051">
    <property type="entry name" value="EFh"/>
    <property type="match status" value="1"/>
</dbReference>
<dbReference type="PANTHER" id="PTHR47500:SF3">
    <property type="entry name" value="EF-HAND DOMAIN-CONTAINING PROTEIN"/>
    <property type="match status" value="1"/>
</dbReference>
<feature type="domain" description="EF-hand" evidence="6">
    <location>
        <begin position="196"/>
        <end position="231"/>
    </location>
</feature>
<dbReference type="Pfam" id="PF13499">
    <property type="entry name" value="EF-hand_7"/>
    <property type="match status" value="1"/>
</dbReference>
<dbReference type="AlphaFoldDB" id="A0A812TX64"/>
<gene>
    <name evidence="7" type="ORF">SNAT2548_LOCUS30401</name>
</gene>
<accession>A0A812TX64</accession>
<feature type="region of interest" description="Disordered" evidence="5">
    <location>
        <begin position="367"/>
        <end position="411"/>
    </location>
</feature>
<feature type="domain" description="EF-hand" evidence="6">
    <location>
        <begin position="232"/>
        <end position="267"/>
    </location>
</feature>
<feature type="compositionally biased region" description="Low complexity" evidence="5">
    <location>
        <begin position="394"/>
        <end position="411"/>
    </location>
</feature>
<feature type="compositionally biased region" description="Basic and acidic residues" evidence="5">
    <location>
        <begin position="1"/>
        <end position="23"/>
    </location>
</feature>
<name>A0A812TX64_9DINO</name>
<dbReference type="FunFam" id="1.10.238.10:FF:000178">
    <property type="entry name" value="Calmodulin-2 A"/>
    <property type="match status" value="1"/>
</dbReference>
<feature type="region of interest" description="Disordered" evidence="5">
    <location>
        <begin position="1"/>
        <end position="47"/>
    </location>
</feature>
<evidence type="ECO:0000256" key="1">
    <source>
        <dbReference type="ARBA" id="ARBA00005253"/>
    </source>
</evidence>
<evidence type="ECO:0000313" key="7">
    <source>
        <dbReference type="EMBL" id="CAE7542231.1"/>
    </source>
</evidence>
<evidence type="ECO:0000259" key="6">
    <source>
        <dbReference type="PROSITE" id="PS50222"/>
    </source>
</evidence>
<dbReference type="SMART" id="SM00054">
    <property type="entry name" value="EFh"/>
    <property type="match status" value="2"/>
</dbReference>
<dbReference type="OrthoDB" id="186625at2759"/>
<evidence type="ECO:0000256" key="3">
    <source>
        <dbReference type="ARBA" id="ARBA00022837"/>
    </source>
</evidence>
<dbReference type="GO" id="GO:0005509">
    <property type="term" value="F:calcium ion binding"/>
    <property type="evidence" value="ECO:0007669"/>
    <property type="project" value="InterPro"/>
</dbReference>
<dbReference type="EMBL" id="CAJNDS010002605">
    <property type="protein sequence ID" value="CAE7542231.1"/>
    <property type="molecule type" value="Genomic_DNA"/>
</dbReference>
<dbReference type="InterPro" id="IPR011992">
    <property type="entry name" value="EF-hand-dom_pair"/>
</dbReference>
<dbReference type="SUPFAM" id="SSF47473">
    <property type="entry name" value="EF-hand"/>
    <property type="match status" value="1"/>
</dbReference>
<dbReference type="PANTHER" id="PTHR47500">
    <property type="entry name" value="EF-HAND CALCIUM-BINDING DOMAIN-CONTAINING PROTEIN"/>
    <property type="match status" value="1"/>
</dbReference>
<comment type="similarity">
    <text evidence="1">Belongs to the centrin family.</text>
</comment>
<sequence length="411" mass="46106">MRCIEDKAHESEKKLQEHAEKHLASSSAATSLKGRAEAMEKNHEEMKDRLNKADVAITDYRVLAAENKRNIAKLLEVVSSPDVLVNLEASLREVTKISQHNKQAITTLNTKCSELSQQEEEAQKNTEHLGEQVLQLGKRAGRMENVLGLEELGKVGSPYDECFNEIQRARRDSNRDGHDDQKTGVVFKSGILLTEQQIAAFQKTFTEFDLDGSNTISVGELDAVLHQMGLEPPMDIVYAMLEAIDIDKSGDIDFDEFCALLTKMLGPDGRVDIERMLRSMFDSMSYEAKQRKAVETVILHTTELREHKEVIYQEQSKLHEVGDQVSNLQGGYDNLADEVKKLRQGLDLNQEYWRGFSRGLKETRKTVHAEGEEVPLPSAQKLRSTLPPLTARPSTAQTASTMAQTAGYSTF</sequence>
<dbReference type="PROSITE" id="PS50222">
    <property type="entry name" value="EF_HAND_2"/>
    <property type="match status" value="2"/>
</dbReference>
<evidence type="ECO:0000256" key="2">
    <source>
        <dbReference type="ARBA" id="ARBA00022737"/>
    </source>
</evidence>
<evidence type="ECO:0000256" key="4">
    <source>
        <dbReference type="SAM" id="Coils"/>
    </source>
</evidence>
<dbReference type="InterPro" id="IPR002048">
    <property type="entry name" value="EF_hand_dom"/>
</dbReference>
<dbReference type="PROSITE" id="PS00018">
    <property type="entry name" value="EF_HAND_1"/>
    <property type="match status" value="2"/>
</dbReference>
<comment type="caution">
    <text evidence="7">The sequence shown here is derived from an EMBL/GenBank/DDBJ whole genome shotgun (WGS) entry which is preliminary data.</text>
</comment>
<evidence type="ECO:0000256" key="5">
    <source>
        <dbReference type="SAM" id="MobiDB-lite"/>
    </source>
</evidence>
<evidence type="ECO:0000313" key="8">
    <source>
        <dbReference type="Proteomes" id="UP000604046"/>
    </source>
</evidence>
<reference evidence="7" key="1">
    <citation type="submission" date="2021-02" db="EMBL/GenBank/DDBJ databases">
        <authorList>
            <person name="Dougan E. K."/>
            <person name="Rhodes N."/>
            <person name="Thang M."/>
            <person name="Chan C."/>
        </authorList>
    </citation>
    <scope>NUCLEOTIDE SEQUENCE</scope>
</reference>
<feature type="coiled-coil region" evidence="4">
    <location>
        <begin position="105"/>
        <end position="132"/>
    </location>
</feature>
<keyword evidence="2" id="KW-0677">Repeat</keyword>
<dbReference type="Gene3D" id="1.10.238.10">
    <property type="entry name" value="EF-hand"/>
    <property type="match status" value="1"/>
</dbReference>
<dbReference type="InterPro" id="IPR018247">
    <property type="entry name" value="EF_Hand_1_Ca_BS"/>
</dbReference>
<dbReference type="InterPro" id="IPR043520">
    <property type="entry name" value="SPT21"/>
</dbReference>
<keyword evidence="4" id="KW-0175">Coiled coil</keyword>
<dbReference type="GO" id="GO:0043226">
    <property type="term" value="C:organelle"/>
    <property type="evidence" value="ECO:0007669"/>
    <property type="project" value="UniProtKB-ARBA"/>
</dbReference>
<keyword evidence="8" id="KW-1185">Reference proteome</keyword>